<dbReference type="RefSeq" id="WP_066315072.1">
    <property type="nucleotide sequence ID" value="NZ_LQRT01000024.1"/>
</dbReference>
<proteinExistence type="predicted"/>
<evidence type="ECO:0000256" key="1">
    <source>
        <dbReference type="ARBA" id="ARBA00022729"/>
    </source>
</evidence>
<feature type="signal peptide" evidence="2">
    <location>
        <begin position="1"/>
        <end position="24"/>
    </location>
</feature>
<feature type="domain" description="Secretion system C-terminal sorting" evidence="4">
    <location>
        <begin position="2152"/>
        <end position="2213"/>
    </location>
</feature>
<keyword evidence="6" id="KW-1185">Reference proteome</keyword>
<evidence type="ECO:0000313" key="6">
    <source>
        <dbReference type="Proteomes" id="UP000076715"/>
    </source>
</evidence>
<sequence>MKTTLLKKLLVLGLLFGAVSNILAQQDFRPRQNISTRGDILLIGNAIHGIQSNPNENYDTLGTNNGSSFDTAYIDIDGDNTTFSSSSADLENPSTENCSTIVYAGLYWTANYYLARGGIPTLYIEDEIPTTDFDGTGRVNASTSNTVLTLNNSQWAETYFLRVTEFSNDNSDIRLSPASSNLVVAAPRNGCGITNAGALAGNIAVIDTGGSCTDREKVINAQNAGAIGVIIVNDNGNLQRATGDGATITIPSVTIGNNDVFGNNLIDAINFEANVINATISTTGNEVTTGLPLNDVRARGTADYKAIQLGFGTPGAVTYTPVQPQVSSQVIDVNGTPTTTHGGIIYDGYAGTVSNPGTTASDNVPYTCYADVTAIVQANGYGTYTVANMKATVGDTSGVSGATGGWSLVVIYNDPSFEGVNKFMSVFDGFREIQPGTTSSTVDLPIEGFRTLAAPSPVNVKFGIGALEGDSGIVNDNLQIENTSGIYVDIFNAANPQNNFFNSSISVDGVISTNRNPASANTLGFDTDIFELPNNANDLIPNDATSANFRLSSNGDGYQAFMSVIAVEDILPELLLINEVYDPTDLNTSISGTAVEPGDALVYRLRVKNTGNENYAENVIIDDVLPANVDLESIDGIDVTANPIGNLVTIPTIGYAVNIDSQGAQTLKLSIPADLLEYTSPSGPGDGELSIDFTVRVVSDCESLRDACSNEITNLAVATYTGIVSGIQQTQQSANEVFECGNTDGLATNFLVNIPACTQSVSTCGGELILTAGTGYDRYTWSGPNGFSTVTTIPSVVVPSGNESGLYIVIKEDTNPADGICMTLTEEFDVINFASAPHPLQDDATIENFIDYFDNTNGGCSQPLAKVNLCGDETYTVDSQVNPDNLVAITWQQLTNDTCKDRTDSCPAVTGGCDAFGNWTTLPSGSGTPTTYEFTDAGEYRMVLEVVGGCTQIFYFDINKNDYQPEVDISDMECGNDGLVQVSNIPPGDTYRFVIRLASDPPPTTAQVIASTNIDGRFVIPFQTNPFLFTVYAVDTALPNCMYEIDGTIRSFDPVFDIFVTAPECTTIDNPSALGSIRAEVIGGLPLYEYRIQGGPNAIDIVTGDEASNQGDYTFNGLLPGIYTVQIVSNRNPDPECIQEFTNVVVPAAPAFTTRVDFIAPASCDTGAVVEVIVLEGSGGPYQFGFASGVFVSPDAGEPQDRFRFTLPTTAVPSDVFNFQILDTSLPLSCIKEASISGIETYVPIEIASVVPTNPVCPTDLGTIEVSLTPSSAVAGRTFVYEVLTSEDEVVLSISTSNVTTTFTNIPSGPGYKIRVSHNDTTDPTADSICPVVKEGYDIIIPSPITFDINLTRELSCISGNEDAQVTLSNFTGGTGDYEWSLNASGPFVAIVSDITSFPISEAGVYTIFVRNPNAPACPTSAPISINQLEEIDDIILTEGASSCENQTVLTDVTAFPALSSTDIANGVQYDFTIQPAPFSGPATFSITATTGMQPITFSRGIIYTIEAKRSDNECGIAKNYSADLINQIEITSLNPQDITCNGSLDGSVAFTVNSSNFGYEIFDSVTGFMVSNPLSTVDTIVVSDLGTGTYTIRVFDITTNCEDISIFEITEPSALNASTEIVPLTTINDGKIIVNTDGGTPPYQYSLDGGNIFETSNTFENLPSGTFTIFIKDSNGCIKTVSATIDPLILPISVVLNLDSAFISCFGESNASIKANVTGGTGIYEYVLTGTSILGETINSGPQTSSTFSGLFAGTYLYTVNGDGSEHVSVPFTITNPPEFLSEVTLSSVSCNGENNGTVTILATGGTPPYSFAISSIPNTFFSDDSDGIFNQHAFKDLGPGTYDVLAQDTNGCEQLSTIEILENTPILASVVNSTPEICFGDSNGSVVFEISGGTPPYQTNITNNDVDFVEGQLNYDNLPSGITTIYIRDAKSCITTLSVDILEASAIFLNVTVTPITNDADGVIEVIATGGNPPYIYQLKDIQTGTVVNEQLSNTFTVGSSGEYLVEVLDSNGCIIGQTVTMESTAQNPIIEYADEIFFCTITGQIYPTIAIENANGETLDIPFLDVVSVVWQKFNDINCDIELQDNCPTTDSSCTSGWFNLCTTNDCDIADAGEYRVVIEFANKSTDRIQTYYFKAERLVPDTQPDFVMYPNPATSLVQINKQVKSIEVFDVMGKLVLQTSESTYDVASLTNGIYFVKVVTNTNDEVFTRLVKK</sequence>
<feature type="chain" id="PRO_5007841164" evidence="2">
    <location>
        <begin position="25"/>
        <end position="2217"/>
    </location>
</feature>
<evidence type="ECO:0000256" key="2">
    <source>
        <dbReference type="SAM" id="SignalP"/>
    </source>
</evidence>
<evidence type="ECO:0000259" key="3">
    <source>
        <dbReference type="Pfam" id="PF02225"/>
    </source>
</evidence>
<dbReference type="STRING" id="1642818.AWE51_07725"/>
<gene>
    <name evidence="5" type="ORF">AWE51_07725</name>
</gene>
<evidence type="ECO:0000313" key="5">
    <source>
        <dbReference type="EMBL" id="KZS39536.1"/>
    </source>
</evidence>
<accession>A0A162Z3M3</accession>
<organism evidence="5 6">
    <name type="scientific">Aquimarina aggregata</name>
    <dbReference type="NCBI Taxonomy" id="1642818"/>
    <lineage>
        <taxon>Bacteria</taxon>
        <taxon>Pseudomonadati</taxon>
        <taxon>Bacteroidota</taxon>
        <taxon>Flavobacteriia</taxon>
        <taxon>Flavobacteriales</taxon>
        <taxon>Flavobacteriaceae</taxon>
        <taxon>Aquimarina</taxon>
    </lineage>
</organism>
<name>A0A162Z3M3_9FLAO</name>
<dbReference type="Pfam" id="PF18962">
    <property type="entry name" value="Por_Secre_tail"/>
    <property type="match status" value="1"/>
</dbReference>
<dbReference type="InterPro" id="IPR047589">
    <property type="entry name" value="DUF11_rpt"/>
</dbReference>
<feature type="domain" description="PA" evidence="3">
    <location>
        <begin position="182"/>
        <end position="259"/>
    </location>
</feature>
<evidence type="ECO:0000259" key="4">
    <source>
        <dbReference type="Pfam" id="PF18962"/>
    </source>
</evidence>
<reference evidence="5 6" key="1">
    <citation type="submission" date="2016-01" db="EMBL/GenBank/DDBJ databases">
        <title>The draft genome sequence of Aquimarina sp. RZW4-3-2.</title>
        <authorList>
            <person name="Wang Y."/>
        </authorList>
    </citation>
    <scope>NUCLEOTIDE SEQUENCE [LARGE SCALE GENOMIC DNA]</scope>
    <source>
        <strain evidence="5 6">RZW4-3-2</strain>
    </source>
</reference>
<dbReference type="Pfam" id="PF13573">
    <property type="entry name" value="SprB"/>
    <property type="match status" value="5"/>
</dbReference>
<dbReference type="EMBL" id="LQRT01000024">
    <property type="protein sequence ID" value="KZS39536.1"/>
    <property type="molecule type" value="Genomic_DNA"/>
</dbReference>
<dbReference type="Gene3D" id="3.50.30.30">
    <property type="match status" value="1"/>
</dbReference>
<dbReference type="InterPro" id="IPR026444">
    <property type="entry name" value="Secre_tail"/>
</dbReference>
<dbReference type="InterPro" id="IPR025667">
    <property type="entry name" value="SprB_repeat"/>
</dbReference>
<comment type="caution">
    <text evidence="5">The sequence shown here is derived from an EMBL/GenBank/DDBJ whole genome shotgun (WGS) entry which is preliminary data.</text>
</comment>
<dbReference type="Pfam" id="PF02225">
    <property type="entry name" value="PA"/>
    <property type="match status" value="1"/>
</dbReference>
<keyword evidence="1 2" id="KW-0732">Signal</keyword>
<dbReference type="InterPro" id="IPR046450">
    <property type="entry name" value="PA_dom_sf"/>
</dbReference>
<dbReference type="NCBIfam" id="TIGR04183">
    <property type="entry name" value="Por_Secre_tail"/>
    <property type="match status" value="1"/>
</dbReference>
<dbReference type="OrthoDB" id="607469at2"/>
<dbReference type="InterPro" id="IPR003137">
    <property type="entry name" value="PA_domain"/>
</dbReference>
<dbReference type="NCBIfam" id="TIGR01451">
    <property type="entry name" value="B_ant_repeat"/>
    <property type="match status" value="1"/>
</dbReference>
<protein>
    <submittedName>
        <fullName evidence="5">Uncharacterized protein</fullName>
    </submittedName>
</protein>
<dbReference type="Proteomes" id="UP000076715">
    <property type="component" value="Unassembled WGS sequence"/>
</dbReference>
<dbReference type="CDD" id="cd04818">
    <property type="entry name" value="PA_subtilisin_1"/>
    <property type="match status" value="1"/>
</dbReference>
<dbReference type="SUPFAM" id="SSF52025">
    <property type="entry name" value="PA domain"/>
    <property type="match status" value="1"/>
</dbReference>